<name>A0ABU0LIK1_XANAG</name>
<dbReference type="NCBIfam" id="TIGR00494">
    <property type="entry name" value="crcB"/>
    <property type="match status" value="1"/>
</dbReference>
<dbReference type="NCBIfam" id="NF010794">
    <property type="entry name" value="PRK14198.1"/>
    <property type="match status" value="1"/>
</dbReference>
<evidence type="ECO:0000256" key="1">
    <source>
        <dbReference type="ARBA" id="ARBA00004651"/>
    </source>
</evidence>
<dbReference type="HAMAP" id="MF_00454">
    <property type="entry name" value="FluC"/>
    <property type="match status" value="1"/>
</dbReference>
<evidence type="ECO:0000256" key="4">
    <source>
        <dbReference type="ARBA" id="ARBA00022692"/>
    </source>
</evidence>
<keyword evidence="2 12" id="KW-1003">Cell membrane</keyword>
<comment type="caution">
    <text evidence="13">The sequence shown here is derived from an EMBL/GenBank/DDBJ whole genome shotgun (WGS) entry which is preliminary data.</text>
</comment>
<gene>
    <name evidence="12" type="primary">fluC</name>
    <name evidence="12" type="synonym">crcB</name>
    <name evidence="13" type="ORF">QOZ94_003781</name>
</gene>
<comment type="subcellular location">
    <subcellularLocation>
        <location evidence="1 12">Cell membrane</location>
        <topology evidence="1 12">Multi-pass membrane protein</topology>
    </subcellularLocation>
</comment>
<feature type="binding site" evidence="12">
    <location>
        <position position="79"/>
    </location>
    <ligand>
        <name>Na(+)</name>
        <dbReference type="ChEBI" id="CHEBI:29101"/>
        <note>structural</note>
    </ligand>
</feature>
<evidence type="ECO:0000256" key="5">
    <source>
        <dbReference type="ARBA" id="ARBA00022989"/>
    </source>
</evidence>
<evidence type="ECO:0000256" key="11">
    <source>
        <dbReference type="ARBA" id="ARBA00035585"/>
    </source>
</evidence>
<evidence type="ECO:0000256" key="10">
    <source>
        <dbReference type="ARBA" id="ARBA00035120"/>
    </source>
</evidence>
<keyword evidence="5 12" id="KW-1133">Transmembrane helix</keyword>
<comment type="activity regulation">
    <text evidence="12">Na(+) is not transported, but it plays an essential structural role and its presence is essential for fluoride channel function.</text>
</comment>
<comment type="catalytic activity">
    <reaction evidence="11">
        <text>fluoride(in) = fluoride(out)</text>
        <dbReference type="Rhea" id="RHEA:76159"/>
        <dbReference type="ChEBI" id="CHEBI:17051"/>
    </reaction>
    <physiologicalReaction direction="left-to-right" evidence="11">
        <dbReference type="Rhea" id="RHEA:76160"/>
    </physiologicalReaction>
</comment>
<keyword evidence="4 12" id="KW-0812">Transmembrane</keyword>
<keyword evidence="7 12" id="KW-0406">Ion transport</keyword>
<comment type="similarity">
    <text evidence="10 12">Belongs to the fluoride channel Fluc/FEX (TC 1.A.43) family.</text>
</comment>
<keyword evidence="8 12" id="KW-0472">Membrane</keyword>
<organism evidence="13 14">
    <name type="scientific">Xanthobacter agilis</name>
    <dbReference type="NCBI Taxonomy" id="47492"/>
    <lineage>
        <taxon>Bacteria</taxon>
        <taxon>Pseudomonadati</taxon>
        <taxon>Pseudomonadota</taxon>
        <taxon>Alphaproteobacteria</taxon>
        <taxon>Hyphomicrobiales</taxon>
        <taxon>Xanthobacteraceae</taxon>
        <taxon>Xanthobacter</taxon>
    </lineage>
</organism>
<keyword evidence="3" id="KW-0997">Cell inner membrane</keyword>
<evidence type="ECO:0000256" key="6">
    <source>
        <dbReference type="ARBA" id="ARBA00023053"/>
    </source>
</evidence>
<evidence type="ECO:0000256" key="3">
    <source>
        <dbReference type="ARBA" id="ARBA00022519"/>
    </source>
</evidence>
<keyword evidence="14" id="KW-1185">Reference proteome</keyword>
<dbReference type="Proteomes" id="UP001241747">
    <property type="component" value="Unassembled WGS sequence"/>
</dbReference>
<keyword evidence="12" id="KW-0479">Metal-binding</keyword>
<evidence type="ECO:0000256" key="12">
    <source>
        <dbReference type="HAMAP-Rule" id="MF_00454"/>
    </source>
</evidence>
<feature type="transmembrane region" description="Helical" evidence="12">
    <location>
        <begin position="71"/>
        <end position="95"/>
    </location>
</feature>
<dbReference type="PANTHER" id="PTHR28259:SF1">
    <property type="entry name" value="FLUORIDE EXPORT PROTEIN 1-RELATED"/>
    <property type="match status" value="1"/>
</dbReference>
<keyword evidence="9 12" id="KW-0407">Ion channel</keyword>
<accession>A0ABU0LIK1</accession>
<dbReference type="InterPro" id="IPR003691">
    <property type="entry name" value="FluC"/>
</dbReference>
<feature type="binding site" evidence="12">
    <location>
        <position position="82"/>
    </location>
    <ligand>
        <name>Na(+)</name>
        <dbReference type="ChEBI" id="CHEBI:29101"/>
        <note>structural</note>
    </ligand>
</feature>
<dbReference type="RefSeq" id="WP_237346547.1">
    <property type="nucleotide sequence ID" value="NZ_JABWGX010000020.1"/>
</dbReference>
<proteinExistence type="inferred from homology"/>
<keyword evidence="12" id="KW-0813">Transport</keyword>
<dbReference type="PANTHER" id="PTHR28259">
    <property type="entry name" value="FLUORIDE EXPORT PROTEIN 1-RELATED"/>
    <property type="match status" value="1"/>
</dbReference>
<evidence type="ECO:0000313" key="13">
    <source>
        <dbReference type="EMBL" id="MDQ0506966.1"/>
    </source>
</evidence>
<comment type="function">
    <text evidence="12">Fluoride-specific ion channel. Important for reducing fluoride concentration in the cell, thus reducing its toxicity.</text>
</comment>
<evidence type="ECO:0000256" key="9">
    <source>
        <dbReference type="ARBA" id="ARBA00023303"/>
    </source>
</evidence>
<dbReference type="EMBL" id="JAUSVY010000011">
    <property type="protein sequence ID" value="MDQ0506966.1"/>
    <property type="molecule type" value="Genomic_DNA"/>
</dbReference>
<feature type="transmembrane region" description="Helical" evidence="12">
    <location>
        <begin position="101"/>
        <end position="125"/>
    </location>
</feature>
<sequence length="129" mass="13987">MIFHPVLVVFLGAGLGGVVRHLVNLTIPRLLGVGFPFATLFINVTGSLLMGLIMGYFAFKDGESWTQSMRLFLTTGVLGGYTTFSTFSLDFFFLMERGDSGLALLYAAASVVFGFLGVFAGIWLVRTLT</sequence>
<evidence type="ECO:0000256" key="7">
    <source>
        <dbReference type="ARBA" id="ARBA00023065"/>
    </source>
</evidence>
<keyword evidence="6 12" id="KW-0915">Sodium</keyword>
<evidence type="ECO:0000256" key="8">
    <source>
        <dbReference type="ARBA" id="ARBA00023136"/>
    </source>
</evidence>
<feature type="transmembrane region" description="Helical" evidence="12">
    <location>
        <begin position="36"/>
        <end position="59"/>
    </location>
</feature>
<protein>
    <recommendedName>
        <fullName evidence="12">Fluoride-specific ion channel FluC</fullName>
    </recommendedName>
</protein>
<reference evidence="13 14" key="1">
    <citation type="submission" date="2023-07" db="EMBL/GenBank/DDBJ databases">
        <title>Genomic Encyclopedia of Type Strains, Phase IV (KMG-IV): sequencing the most valuable type-strain genomes for metagenomic binning, comparative biology and taxonomic classification.</title>
        <authorList>
            <person name="Goeker M."/>
        </authorList>
    </citation>
    <scope>NUCLEOTIDE SEQUENCE [LARGE SCALE GENOMIC DNA]</scope>
    <source>
        <strain evidence="13 14">DSM 3770</strain>
    </source>
</reference>
<evidence type="ECO:0000256" key="2">
    <source>
        <dbReference type="ARBA" id="ARBA00022475"/>
    </source>
</evidence>
<evidence type="ECO:0000313" key="14">
    <source>
        <dbReference type="Proteomes" id="UP001241747"/>
    </source>
</evidence>
<dbReference type="Pfam" id="PF02537">
    <property type="entry name" value="CRCB"/>
    <property type="match status" value="1"/>
</dbReference>